<proteinExistence type="predicted"/>
<name>A0A0A2C2Y8_PROMR</name>
<gene>
    <name evidence="2" type="ORF">EV03_1650</name>
</gene>
<dbReference type="EMBL" id="JNAX01000015">
    <property type="protein sequence ID" value="KGG19270.1"/>
    <property type="molecule type" value="Genomic_DNA"/>
</dbReference>
<feature type="transmembrane region" description="Helical" evidence="1">
    <location>
        <begin position="6"/>
        <end position="30"/>
    </location>
</feature>
<dbReference type="AlphaFoldDB" id="A0A0A2C2Y8"/>
<evidence type="ECO:0000313" key="2">
    <source>
        <dbReference type="EMBL" id="KGG19270.1"/>
    </source>
</evidence>
<sequence length="58" mass="6690">MNDPGALFFILMAGLAGTMTLIYFPLRIFLTATARSRRLKLLQRIRRLRDELGQPLQN</sequence>
<accession>A0A0A2C2Y8</accession>
<protein>
    <submittedName>
        <fullName evidence="2">Uncharacterized protein</fullName>
    </submittedName>
</protein>
<keyword evidence="1" id="KW-1133">Transmembrane helix</keyword>
<dbReference type="RefSeq" id="WP_011294417.1">
    <property type="nucleotide sequence ID" value="NZ_CP138967.1"/>
</dbReference>
<comment type="caution">
    <text evidence="2">The sequence shown here is derived from an EMBL/GenBank/DDBJ whole genome shotgun (WGS) entry which is preliminary data.</text>
</comment>
<evidence type="ECO:0000256" key="1">
    <source>
        <dbReference type="SAM" id="Phobius"/>
    </source>
</evidence>
<organism evidence="2 3">
    <name type="scientific">Prochlorococcus marinus str. PAC1</name>
    <dbReference type="NCBI Taxonomy" id="59924"/>
    <lineage>
        <taxon>Bacteria</taxon>
        <taxon>Bacillati</taxon>
        <taxon>Cyanobacteriota</taxon>
        <taxon>Cyanophyceae</taxon>
        <taxon>Synechococcales</taxon>
        <taxon>Prochlorococcaceae</taxon>
        <taxon>Prochlorococcus</taxon>
    </lineage>
</organism>
<evidence type="ECO:0000313" key="3">
    <source>
        <dbReference type="Proteomes" id="UP000030392"/>
    </source>
</evidence>
<keyword evidence="1" id="KW-0472">Membrane</keyword>
<reference evidence="3" key="1">
    <citation type="journal article" date="2014" name="Sci. Data">
        <title>Genomes of diverse isolates of the marine cyanobacterium Prochlorococcus.</title>
        <authorList>
            <person name="Biller S."/>
            <person name="Berube P."/>
            <person name="Thompson J."/>
            <person name="Kelly L."/>
            <person name="Roggensack S."/>
            <person name="Awad L."/>
            <person name="Roache-Johnson K."/>
            <person name="Ding H."/>
            <person name="Giovannoni S.J."/>
            <person name="Moore L.R."/>
            <person name="Chisholm S.W."/>
        </authorList>
    </citation>
    <scope>NUCLEOTIDE SEQUENCE [LARGE SCALE GENOMIC DNA]</scope>
    <source>
        <strain evidence="3">PAC1</strain>
    </source>
</reference>
<dbReference type="Proteomes" id="UP000030392">
    <property type="component" value="Unassembled WGS sequence"/>
</dbReference>
<keyword evidence="1" id="KW-0812">Transmembrane</keyword>